<gene>
    <name evidence="10" type="ORF">FHS09_002088</name>
</gene>
<keyword evidence="6 7" id="KW-0998">Cell outer membrane</keyword>
<evidence type="ECO:0000259" key="9">
    <source>
        <dbReference type="Pfam" id="PF07715"/>
    </source>
</evidence>
<dbReference type="Gene3D" id="2.170.130.10">
    <property type="entry name" value="TonB-dependent receptor, plug domain"/>
    <property type="match status" value="1"/>
</dbReference>
<dbReference type="Gene3D" id="2.40.170.20">
    <property type="entry name" value="TonB-dependent receptor, beta-barrel domain"/>
    <property type="match status" value="1"/>
</dbReference>
<organism evidence="10 11">
    <name type="scientific">Microbulbifer rhizosphaerae</name>
    <dbReference type="NCBI Taxonomy" id="1562603"/>
    <lineage>
        <taxon>Bacteria</taxon>
        <taxon>Pseudomonadati</taxon>
        <taxon>Pseudomonadota</taxon>
        <taxon>Gammaproteobacteria</taxon>
        <taxon>Cellvibrionales</taxon>
        <taxon>Microbulbiferaceae</taxon>
        <taxon>Microbulbifer</taxon>
    </lineage>
</organism>
<comment type="subcellular location">
    <subcellularLocation>
        <location evidence="1 7">Cell outer membrane</location>
        <topology evidence="1 7">Multi-pass membrane protein</topology>
    </subcellularLocation>
</comment>
<dbReference type="InterPro" id="IPR036942">
    <property type="entry name" value="Beta-barrel_TonB_sf"/>
</dbReference>
<dbReference type="EMBL" id="JACHWZ010000008">
    <property type="protein sequence ID" value="MBB3061255.1"/>
    <property type="molecule type" value="Genomic_DNA"/>
</dbReference>
<dbReference type="AlphaFoldDB" id="A0A7W4ZAG3"/>
<dbReference type="PANTHER" id="PTHR40980:SF3">
    <property type="entry name" value="TONB-DEPENDENT RECEPTOR-LIKE BETA-BARREL DOMAIN-CONTAINING PROTEIN"/>
    <property type="match status" value="1"/>
</dbReference>
<feature type="domain" description="TonB-dependent receptor plug" evidence="9">
    <location>
        <begin position="107"/>
        <end position="208"/>
    </location>
</feature>
<sequence>MTIINQSDVLETSTAKLPFTATPLSKRIRALVLTGISLSFLVGPVAFAQGDSQEEPKEELKKEAKGASAEKVVSTSKKEVPPESMEEVVVSGHRFSQRSAIDRKKNAGTMSDSLVAEDIGEFPDKNVAEALQRIAGIQLARDFGEGAQVSIRGVDPDLSRVEVNGVSQMGMGGSRAVDFRDMASELVKSLDVIKGSEARFTEGGLGGIVKINTRKPNEFDSNFLSVSGEQQYNDLSDASDPRINVTGVWKFNEDFGALMNVTASETTAMIHALRNTEWHRIADYDNSPEKTVLNEDYASIDNVAGCNGEADCEEQWWDYAPRLPRVGVWWREEERLSANTIFQYNFSDNFSAYAGFTYNERDKEATDLNLDVGIHSAARIDANSVQVDENHNVTYLESSQASVGNRTLNFAWYQETSIVDTGFEFSSGPWEITGLAAYSASEQDIDSRDTSISANGIAGIQVALDHRGAPSWDYSTGYFYNAADPTDTSQAFDVNSPASYSTARFKYAPSADETSEANVKLDVVYNFEDGFIQRLRTGIQATSNSAETEGYNYNIFRNVGEEYNGQMWTREDHLALLSGNFFESPELFEGYDLGVSTIGSYQAVDTNGLIAAMRQASNDNTTREDLEIQSGNYDITVETEALYLQTDFATEVGGMPFWGNFGVRYIVTNTETNGDYVEHEYRNVLDEDGDILVNPETGIALLEIAWDVYNDRKTVSREYSDTLPSINMNLELIPEKLVLYMGAAKVMSRPRNRDLNVNGVCYQMDDSLWAEQVGWESFCKGGNPALNPYRANQGDIALSWYPNEDSIVSAAYFAKNMESWILGRDERLDVDFLGDGRVWDVTQPVNGEGVKTRGVELQASTFFTMLPYPFNGLGGSVNYTHMTADNVGLLNELTGEELPMPSQSENSYNVTAFWEGNGFSARLAYNYRDEYLANPADRSGNPVFVEDAGYLDAKMSYTLPNSNLRFFLDARNLLEQAKVATAGEHRLSDLSYSGRQFALGVSYKM</sequence>
<evidence type="ECO:0000313" key="11">
    <source>
        <dbReference type="Proteomes" id="UP000535937"/>
    </source>
</evidence>
<evidence type="ECO:0000256" key="2">
    <source>
        <dbReference type="ARBA" id="ARBA00022448"/>
    </source>
</evidence>
<dbReference type="GO" id="GO:0009279">
    <property type="term" value="C:cell outer membrane"/>
    <property type="evidence" value="ECO:0007669"/>
    <property type="project" value="UniProtKB-SubCell"/>
</dbReference>
<keyword evidence="10" id="KW-0675">Receptor</keyword>
<evidence type="ECO:0000256" key="1">
    <source>
        <dbReference type="ARBA" id="ARBA00004571"/>
    </source>
</evidence>
<evidence type="ECO:0000256" key="8">
    <source>
        <dbReference type="SAM" id="MobiDB-lite"/>
    </source>
</evidence>
<name>A0A7W4ZAG3_9GAMM</name>
<dbReference type="InterPro" id="IPR039426">
    <property type="entry name" value="TonB-dep_rcpt-like"/>
</dbReference>
<protein>
    <submittedName>
        <fullName evidence="10">TonB-dependent receptor</fullName>
    </submittedName>
</protein>
<keyword evidence="3 7" id="KW-1134">Transmembrane beta strand</keyword>
<keyword evidence="11" id="KW-1185">Reference proteome</keyword>
<evidence type="ECO:0000256" key="3">
    <source>
        <dbReference type="ARBA" id="ARBA00022452"/>
    </source>
</evidence>
<keyword evidence="4 7" id="KW-0812">Transmembrane</keyword>
<dbReference type="Proteomes" id="UP000535937">
    <property type="component" value="Unassembled WGS sequence"/>
</dbReference>
<comment type="similarity">
    <text evidence="7">Belongs to the TonB-dependent receptor family.</text>
</comment>
<dbReference type="InterPro" id="IPR037066">
    <property type="entry name" value="Plug_dom_sf"/>
</dbReference>
<dbReference type="PROSITE" id="PS52016">
    <property type="entry name" value="TONB_DEPENDENT_REC_3"/>
    <property type="match status" value="1"/>
</dbReference>
<reference evidence="10 11" key="1">
    <citation type="submission" date="2020-08" db="EMBL/GenBank/DDBJ databases">
        <title>Genomic Encyclopedia of Type Strains, Phase III (KMG-III): the genomes of soil and plant-associated and newly described type strains.</title>
        <authorList>
            <person name="Whitman W."/>
        </authorList>
    </citation>
    <scope>NUCLEOTIDE SEQUENCE [LARGE SCALE GENOMIC DNA]</scope>
    <source>
        <strain evidence="10 11">CECT 8799</strain>
    </source>
</reference>
<dbReference type="SUPFAM" id="SSF56935">
    <property type="entry name" value="Porins"/>
    <property type="match status" value="1"/>
</dbReference>
<evidence type="ECO:0000313" key="10">
    <source>
        <dbReference type="EMBL" id="MBB3061255.1"/>
    </source>
</evidence>
<dbReference type="RefSeq" id="WP_183459463.1">
    <property type="nucleotide sequence ID" value="NZ_JACHWZ010000008.1"/>
</dbReference>
<proteinExistence type="inferred from homology"/>
<dbReference type="PANTHER" id="PTHR40980">
    <property type="entry name" value="PLUG DOMAIN-CONTAINING PROTEIN"/>
    <property type="match status" value="1"/>
</dbReference>
<evidence type="ECO:0000256" key="7">
    <source>
        <dbReference type="PROSITE-ProRule" id="PRU01360"/>
    </source>
</evidence>
<comment type="caution">
    <text evidence="10">The sequence shown here is derived from an EMBL/GenBank/DDBJ whole genome shotgun (WGS) entry which is preliminary data.</text>
</comment>
<keyword evidence="2 7" id="KW-0813">Transport</keyword>
<dbReference type="InterPro" id="IPR012910">
    <property type="entry name" value="Plug_dom"/>
</dbReference>
<evidence type="ECO:0000256" key="4">
    <source>
        <dbReference type="ARBA" id="ARBA00022692"/>
    </source>
</evidence>
<evidence type="ECO:0000256" key="6">
    <source>
        <dbReference type="ARBA" id="ARBA00023237"/>
    </source>
</evidence>
<dbReference type="NCBIfam" id="TIGR01782">
    <property type="entry name" value="TonB-Xanth-Caul"/>
    <property type="match status" value="1"/>
</dbReference>
<feature type="region of interest" description="Disordered" evidence="8">
    <location>
        <begin position="51"/>
        <end position="84"/>
    </location>
</feature>
<accession>A0A7W4ZAG3</accession>
<feature type="compositionally biased region" description="Basic and acidic residues" evidence="8">
    <location>
        <begin position="54"/>
        <end position="65"/>
    </location>
</feature>
<dbReference type="InterPro" id="IPR010104">
    <property type="entry name" value="TonB_rcpt_bac"/>
</dbReference>
<keyword evidence="5 7" id="KW-0472">Membrane</keyword>
<evidence type="ECO:0000256" key="5">
    <source>
        <dbReference type="ARBA" id="ARBA00023136"/>
    </source>
</evidence>
<dbReference type="Pfam" id="PF07715">
    <property type="entry name" value="Plug"/>
    <property type="match status" value="1"/>
</dbReference>